<organism evidence="13 14">
    <name type="scientific">Uabimicrobium amorphum</name>
    <dbReference type="NCBI Taxonomy" id="2596890"/>
    <lineage>
        <taxon>Bacteria</taxon>
        <taxon>Pseudomonadati</taxon>
        <taxon>Planctomycetota</taxon>
        <taxon>Candidatus Uabimicrobiia</taxon>
        <taxon>Candidatus Uabimicrobiales</taxon>
        <taxon>Candidatus Uabimicrobiaceae</taxon>
        <taxon>Candidatus Uabimicrobium</taxon>
    </lineage>
</organism>
<keyword evidence="11" id="KW-0812">Transmembrane</keyword>
<keyword evidence="2 13" id="KW-0723">Serine/threonine-protein kinase</keyword>
<evidence type="ECO:0000256" key="10">
    <source>
        <dbReference type="PROSITE-ProRule" id="PRU10141"/>
    </source>
</evidence>
<evidence type="ECO:0000256" key="7">
    <source>
        <dbReference type="ARBA" id="ARBA00022803"/>
    </source>
</evidence>
<keyword evidence="11" id="KW-1133">Transmembrane helix</keyword>
<dbReference type="PROSITE" id="PS50005">
    <property type="entry name" value="TPR"/>
    <property type="match status" value="6"/>
</dbReference>
<dbReference type="OrthoDB" id="8532199at2"/>
<dbReference type="KEGG" id="uam:UABAM_00295"/>
<keyword evidence="11" id="KW-0472">Membrane</keyword>
<dbReference type="InterPro" id="IPR011990">
    <property type="entry name" value="TPR-like_helical_dom_sf"/>
</dbReference>
<keyword evidence="8 10" id="KW-0067">ATP-binding</keyword>
<feature type="binding site" evidence="10">
    <location>
        <position position="97"/>
    </location>
    <ligand>
        <name>ATP</name>
        <dbReference type="ChEBI" id="CHEBI:30616"/>
    </ligand>
</feature>
<feature type="repeat" description="TPR" evidence="9">
    <location>
        <begin position="683"/>
        <end position="716"/>
    </location>
</feature>
<keyword evidence="3" id="KW-0808">Transferase</keyword>
<feature type="repeat" description="TPR" evidence="9">
    <location>
        <begin position="923"/>
        <end position="956"/>
    </location>
</feature>
<reference evidence="13 14" key="1">
    <citation type="submission" date="2019-08" db="EMBL/GenBank/DDBJ databases">
        <title>Complete genome sequence of Candidatus Uab amorphum.</title>
        <authorList>
            <person name="Shiratori T."/>
            <person name="Suzuki S."/>
            <person name="Kakizawa Y."/>
            <person name="Ishida K."/>
        </authorList>
    </citation>
    <scope>NUCLEOTIDE SEQUENCE [LARGE SCALE GENOMIC DNA]</scope>
    <source>
        <strain evidence="13 14">SRT547</strain>
    </source>
</reference>
<evidence type="ECO:0000313" key="14">
    <source>
        <dbReference type="Proteomes" id="UP000326354"/>
    </source>
</evidence>
<keyword evidence="7 9" id="KW-0802">TPR repeat</keyword>
<feature type="repeat" description="TPR" evidence="9">
    <location>
        <begin position="649"/>
        <end position="682"/>
    </location>
</feature>
<dbReference type="SUPFAM" id="SSF56112">
    <property type="entry name" value="Protein kinase-like (PK-like)"/>
    <property type="match status" value="1"/>
</dbReference>
<dbReference type="SMART" id="SM00220">
    <property type="entry name" value="S_TKc"/>
    <property type="match status" value="1"/>
</dbReference>
<keyword evidence="6 13" id="KW-0418">Kinase</keyword>
<keyword evidence="5 10" id="KW-0547">Nucleotide-binding</keyword>
<dbReference type="CDD" id="cd14014">
    <property type="entry name" value="STKc_PknB_like"/>
    <property type="match status" value="1"/>
</dbReference>
<dbReference type="InterPro" id="IPR017441">
    <property type="entry name" value="Protein_kinase_ATP_BS"/>
</dbReference>
<dbReference type="AlphaFoldDB" id="A0A5S9IIE0"/>
<feature type="repeat" description="TPR" evidence="9">
    <location>
        <begin position="889"/>
        <end position="922"/>
    </location>
</feature>
<dbReference type="PANTHER" id="PTHR44858:SF1">
    <property type="entry name" value="UDP-N-ACETYLGLUCOSAMINE--PEPTIDE N-ACETYLGLUCOSAMINYLTRANSFERASE SPINDLY-RELATED"/>
    <property type="match status" value="1"/>
</dbReference>
<evidence type="ECO:0000256" key="9">
    <source>
        <dbReference type="PROSITE-ProRule" id="PRU00339"/>
    </source>
</evidence>
<name>A0A5S9IIE0_UABAM</name>
<evidence type="ECO:0000256" key="5">
    <source>
        <dbReference type="ARBA" id="ARBA00022741"/>
    </source>
</evidence>
<dbReference type="SMART" id="SM00028">
    <property type="entry name" value="TPR"/>
    <property type="match status" value="9"/>
</dbReference>
<dbReference type="EMBL" id="AP019860">
    <property type="protein sequence ID" value="BBM81952.1"/>
    <property type="molecule type" value="Genomic_DNA"/>
</dbReference>
<dbReference type="Gene3D" id="1.10.510.10">
    <property type="entry name" value="Transferase(Phosphotransferase) domain 1"/>
    <property type="match status" value="1"/>
</dbReference>
<dbReference type="Pfam" id="PF13181">
    <property type="entry name" value="TPR_8"/>
    <property type="match status" value="3"/>
</dbReference>
<feature type="domain" description="Protein kinase" evidence="12">
    <location>
        <begin position="68"/>
        <end position="324"/>
    </location>
</feature>
<proteinExistence type="predicted"/>
<feature type="repeat" description="TPR" evidence="9">
    <location>
        <begin position="855"/>
        <end position="888"/>
    </location>
</feature>
<dbReference type="Pfam" id="PF13432">
    <property type="entry name" value="TPR_16"/>
    <property type="match status" value="1"/>
</dbReference>
<dbReference type="InterPro" id="IPR000719">
    <property type="entry name" value="Prot_kinase_dom"/>
</dbReference>
<dbReference type="PANTHER" id="PTHR44858">
    <property type="entry name" value="TETRATRICOPEPTIDE REPEAT PROTEIN 6"/>
    <property type="match status" value="1"/>
</dbReference>
<protein>
    <recommendedName>
        <fullName evidence="1">non-specific serine/threonine protein kinase</fullName>
        <ecNumber evidence="1">2.7.11.1</ecNumber>
    </recommendedName>
</protein>
<dbReference type="Pfam" id="PF00069">
    <property type="entry name" value="Pkinase"/>
    <property type="match status" value="1"/>
</dbReference>
<dbReference type="Gene3D" id="3.30.200.20">
    <property type="entry name" value="Phosphorylase Kinase, domain 1"/>
    <property type="match status" value="1"/>
</dbReference>
<dbReference type="InterPro" id="IPR011989">
    <property type="entry name" value="ARM-like"/>
</dbReference>
<evidence type="ECO:0000256" key="8">
    <source>
        <dbReference type="ARBA" id="ARBA00022840"/>
    </source>
</evidence>
<keyword evidence="4" id="KW-0677">Repeat</keyword>
<dbReference type="FunFam" id="1.10.510.10:FF:000021">
    <property type="entry name" value="Serine/threonine protein kinase"/>
    <property type="match status" value="1"/>
</dbReference>
<dbReference type="GO" id="GO:0005524">
    <property type="term" value="F:ATP binding"/>
    <property type="evidence" value="ECO:0007669"/>
    <property type="project" value="UniProtKB-UniRule"/>
</dbReference>
<dbReference type="InterPro" id="IPR019734">
    <property type="entry name" value="TPR_rpt"/>
</dbReference>
<feature type="transmembrane region" description="Helical" evidence="11">
    <location>
        <begin position="352"/>
        <end position="374"/>
    </location>
</feature>
<evidence type="ECO:0000256" key="3">
    <source>
        <dbReference type="ARBA" id="ARBA00022679"/>
    </source>
</evidence>
<sequence>MKIDDAELAKRALTFSYIEGNELARCLKIQNNMRQIGKDVTLAQIFIREGCLSKKDIESIIELRFARYNILKELGKGGMGKVYQVYDPNLNRTIAIKILKSDFGEVGVKRFKKEAKATALMAHPNIVSVFDIGCENGQHYFTMEYISGPTLENLSKSNRLSWNKIATIMMKVSEAIHYAHGKGIIHRDLKPANIIMENEEPKVMDFGLAKVLSENNELSKSGQVMGTVFYMSPEQARGETREIDARSDVYSMGAILYELLTGRPPFTANSFSELISQVVGREPQPPRTIKKLIPKNLENICLKALEKNPEDRYQSAASLADDLLQYLEGKSVVATQKTWIDRFIKKVQGSKTAGVGLSILCIILFIFSVMWVVFEVQEKDREKLYTYKKNQELQIKISKELKQIQPFINRMRESDAQITLFSQYRQNLFILEKLLLLDPEHIQVKQSLYLLEKRLGFLALQQDNFFLAELSFERCKSLDHENGTRLLEQLQNTYHQRFAAQEKKITKIMQDLQNASEELWEDYVVQILRMKNSFICEKLFEYFQAKDLLQRVMAIEVLGRLRDPNLIFAGKELVTIFVDRLSAINVRTNMREAEAIIWALGRLKDIRANDAIFDVLHDMEYDSFFYKRTNLPFSWIPMPLRETNMVLSSEEWDRRGSMHFFKGNLREALSHFTEAIYIDPQNAKAYNHRGVTYAMLRQPQMAYRDYNAAIQADPENTKAYSNRALLLITSGKAQQGVMELTKLIDRDMNDPKGYLNRGTALMMLGRVEEAIRDFKMSLQLEPNEAMPHNNLGACYMNMKPRRTTQAIVAFTKAIALDPFSLDSYSNRALAYRIEKNYDAAINDMGHLIRIQPRYAKYYDLRGSIKKDKKDFTGAIEDYTQAIFLTPQVPFFYLKRGKIYTLMNEYASAEEDFSQAIALEPEMFEAYYERGKVHIKNKEYGKARVDFSYVLQLNPRFKEANKIKKFLYRQK</sequence>
<dbReference type="Pfam" id="PF00515">
    <property type="entry name" value="TPR_1"/>
    <property type="match status" value="1"/>
</dbReference>
<dbReference type="PROSITE" id="PS50011">
    <property type="entry name" value="PROTEIN_KINASE_DOM"/>
    <property type="match status" value="1"/>
</dbReference>
<dbReference type="GO" id="GO:0004674">
    <property type="term" value="F:protein serine/threonine kinase activity"/>
    <property type="evidence" value="ECO:0007669"/>
    <property type="project" value="UniProtKB-KW"/>
</dbReference>
<dbReference type="Proteomes" id="UP000326354">
    <property type="component" value="Chromosome"/>
</dbReference>
<evidence type="ECO:0000313" key="13">
    <source>
        <dbReference type="EMBL" id="BBM81952.1"/>
    </source>
</evidence>
<dbReference type="RefSeq" id="WP_151966212.1">
    <property type="nucleotide sequence ID" value="NZ_AP019860.1"/>
</dbReference>
<evidence type="ECO:0000256" key="4">
    <source>
        <dbReference type="ARBA" id="ARBA00022737"/>
    </source>
</evidence>
<dbReference type="SUPFAM" id="SSF48452">
    <property type="entry name" value="TPR-like"/>
    <property type="match status" value="2"/>
</dbReference>
<dbReference type="Gene3D" id="1.25.10.10">
    <property type="entry name" value="Leucine-rich Repeat Variant"/>
    <property type="match status" value="1"/>
</dbReference>
<evidence type="ECO:0000259" key="12">
    <source>
        <dbReference type="PROSITE" id="PS50011"/>
    </source>
</evidence>
<dbReference type="InterPro" id="IPR008271">
    <property type="entry name" value="Ser/Thr_kinase_AS"/>
</dbReference>
<dbReference type="PROSITE" id="PS50293">
    <property type="entry name" value="TPR_REGION"/>
    <property type="match status" value="1"/>
</dbReference>
<dbReference type="PROSITE" id="PS00107">
    <property type="entry name" value="PROTEIN_KINASE_ATP"/>
    <property type="match status" value="1"/>
</dbReference>
<gene>
    <name evidence="13" type="ORF">UABAM_00295</name>
</gene>
<keyword evidence="14" id="KW-1185">Reference proteome</keyword>
<evidence type="ECO:0000256" key="6">
    <source>
        <dbReference type="ARBA" id="ARBA00022777"/>
    </source>
</evidence>
<evidence type="ECO:0000256" key="2">
    <source>
        <dbReference type="ARBA" id="ARBA00022527"/>
    </source>
</evidence>
<dbReference type="EC" id="2.7.11.1" evidence="1"/>
<feature type="repeat" description="TPR" evidence="9">
    <location>
        <begin position="751"/>
        <end position="784"/>
    </location>
</feature>
<dbReference type="InterPro" id="IPR011009">
    <property type="entry name" value="Kinase-like_dom_sf"/>
</dbReference>
<dbReference type="Gene3D" id="1.25.40.10">
    <property type="entry name" value="Tetratricopeptide repeat domain"/>
    <property type="match status" value="4"/>
</dbReference>
<evidence type="ECO:0000256" key="1">
    <source>
        <dbReference type="ARBA" id="ARBA00012513"/>
    </source>
</evidence>
<accession>A0A5S9IIE0</accession>
<dbReference type="PROSITE" id="PS00108">
    <property type="entry name" value="PROTEIN_KINASE_ST"/>
    <property type="match status" value="1"/>
</dbReference>
<evidence type="ECO:0000256" key="11">
    <source>
        <dbReference type="SAM" id="Phobius"/>
    </source>
</evidence>
<dbReference type="InterPro" id="IPR050498">
    <property type="entry name" value="Ycf3"/>
</dbReference>